<evidence type="ECO:0000256" key="1">
    <source>
        <dbReference type="ARBA" id="ARBA00004571"/>
    </source>
</evidence>
<keyword evidence="3" id="KW-0813">Transport</keyword>
<feature type="domain" description="PapC N-terminal" evidence="11">
    <location>
        <begin position="43"/>
        <end position="187"/>
    </location>
</feature>
<dbReference type="GO" id="GO:0009279">
    <property type="term" value="C:cell outer membrane"/>
    <property type="evidence" value="ECO:0007669"/>
    <property type="project" value="UniProtKB-SubCell"/>
</dbReference>
<evidence type="ECO:0000256" key="3">
    <source>
        <dbReference type="ARBA" id="ARBA00022448"/>
    </source>
</evidence>
<keyword evidence="5" id="KW-0812">Transmembrane</keyword>
<dbReference type="InterPro" id="IPR043142">
    <property type="entry name" value="PapC-like_C_sf"/>
</dbReference>
<keyword evidence="8" id="KW-0998">Cell outer membrane</keyword>
<dbReference type="Gene3D" id="2.60.40.2610">
    <property type="entry name" value="Outer membrane usher protein FimD, plug domain"/>
    <property type="match status" value="1"/>
</dbReference>
<dbReference type="EMBL" id="VXKB01000002">
    <property type="protein sequence ID" value="KAA8715708.1"/>
    <property type="molecule type" value="Genomic_DNA"/>
</dbReference>
<dbReference type="InterPro" id="IPR037224">
    <property type="entry name" value="PapC_N_sf"/>
</dbReference>
<evidence type="ECO:0000256" key="6">
    <source>
        <dbReference type="ARBA" id="ARBA00022729"/>
    </source>
</evidence>
<organism evidence="12 13">
    <name type="scientific">Morganella psychrotolerans</name>
    <dbReference type="NCBI Taxonomy" id="368603"/>
    <lineage>
        <taxon>Bacteria</taxon>
        <taxon>Pseudomonadati</taxon>
        <taxon>Pseudomonadota</taxon>
        <taxon>Gammaproteobacteria</taxon>
        <taxon>Enterobacterales</taxon>
        <taxon>Morganellaceae</taxon>
        <taxon>Morganella</taxon>
    </lineage>
</organism>
<dbReference type="RefSeq" id="WP_067367282.1">
    <property type="nucleotide sequence ID" value="NZ_LZEW01000012.1"/>
</dbReference>
<gene>
    <name evidence="12" type="ORF">F4V73_10980</name>
</gene>
<comment type="similarity">
    <text evidence="2">Belongs to the fimbrial export usher family.</text>
</comment>
<keyword evidence="6" id="KW-0732">Signal</keyword>
<dbReference type="PANTHER" id="PTHR30451">
    <property type="entry name" value="OUTER MEMBRANE USHER PROTEIN"/>
    <property type="match status" value="1"/>
</dbReference>
<dbReference type="Gene3D" id="3.10.20.410">
    <property type="match status" value="1"/>
</dbReference>
<keyword evidence="7" id="KW-0472">Membrane</keyword>
<name>A0A5M9R634_9GAMM</name>
<dbReference type="NCBIfam" id="NF011812">
    <property type="entry name" value="PRK15284.1"/>
    <property type="match status" value="1"/>
</dbReference>
<evidence type="ECO:0000256" key="9">
    <source>
        <dbReference type="SAM" id="MobiDB-lite"/>
    </source>
</evidence>
<dbReference type="Pfam" id="PF00577">
    <property type="entry name" value="Usher"/>
    <property type="match status" value="1"/>
</dbReference>
<dbReference type="Pfam" id="PF13954">
    <property type="entry name" value="PapC_N"/>
    <property type="match status" value="1"/>
</dbReference>
<dbReference type="InterPro" id="IPR042186">
    <property type="entry name" value="FimD_plug_dom"/>
</dbReference>
<dbReference type="AlphaFoldDB" id="A0A5M9R634"/>
<keyword evidence="4" id="KW-1134">Transmembrane beta strand</keyword>
<evidence type="ECO:0000256" key="5">
    <source>
        <dbReference type="ARBA" id="ARBA00022692"/>
    </source>
</evidence>
<evidence type="ECO:0000313" key="12">
    <source>
        <dbReference type="EMBL" id="KAA8715708.1"/>
    </source>
</evidence>
<dbReference type="OrthoDB" id="6554712at2"/>
<dbReference type="Proteomes" id="UP000322181">
    <property type="component" value="Unassembled WGS sequence"/>
</dbReference>
<protein>
    <submittedName>
        <fullName evidence="12">Outer membrane usher protein</fullName>
    </submittedName>
</protein>
<evidence type="ECO:0000313" key="13">
    <source>
        <dbReference type="Proteomes" id="UP000322181"/>
    </source>
</evidence>
<dbReference type="GO" id="GO:0015473">
    <property type="term" value="F:fimbrial usher porin activity"/>
    <property type="evidence" value="ECO:0007669"/>
    <property type="project" value="InterPro"/>
</dbReference>
<evidence type="ECO:0000256" key="4">
    <source>
        <dbReference type="ARBA" id="ARBA00022452"/>
    </source>
</evidence>
<accession>A0A5M9R634</accession>
<dbReference type="FunFam" id="2.60.40.3110:FF:000001">
    <property type="entry name" value="Putative fimbrial outer membrane usher"/>
    <property type="match status" value="1"/>
</dbReference>
<evidence type="ECO:0000259" key="10">
    <source>
        <dbReference type="Pfam" id="PF13953"/>
    </source>
</evidence>
<dbReference type="Gene3D" id="2.60.40.3110">
    <property type="match status" value="1"/>
</dbReference>
<feature type="compositionally biased region" description="Basic and acidic residues" evidence="9">
    <location>
        <begin position="867"/>
        <end position="876"/>
    </location>
</feature>
<evidence type="ECO:0000256" key="2">
    <source>
        <dbReference type="ARBA" id="ARBA00008064"/>
    </source>
</evidence>
<dbReference type="InterPro" id="IPR025885">
    <property type="entry name" value="PapC_N"/>
</dbReference>
<sequence length="876" mass="95754">MKADANFLHGGAIRPVMRLKPLTVIILVSLLSAGIARAEDVTEFNTEVLELNERGQIDLSQFSQAGYVMPGVYTLGLKVNNSTLAERRIRFLAPDNDPQGSMACISPDMSEELGLISSAKKQLTWWHNGECVDPASLPGMTLRGDFGKGALRVNLPQAYLEYTADNWDPPSRWDEGIAGFILDYNLNTQLTKQREAGKSNRQDLSGNGTVGLNAGAWRLRADWQGRYARTNNETNQKWDWNRFYAYRAIPSLQAKLSLGENYLTSGMFDSFRYTGLSLDTDDMMLPPNLRGYAPEVSGVAKTNARVTVKQQGRVIYETTVAAGPFQIRDLSNALSGKLDVEVTEQDGSVQTFQVDAASVPYLTRPGLVRYKVALGKPSEYDHRVKGPEFVSSEFSWGISNGWSLYGGGLFAGKYTAISAGIGRDLLMLGALSADITQSRASLPQGETKKGGSYRLSYSKRFDATNSQVTFAGYRFSEHDFMTMSQYLSSRHHNTAATGNGKEMYTMTFSQALSSLNTNVYLNFNHQTYWDRPASDNWNISTSHYFDIGQVKNISLNLSAYRNNHENGHDDGMYVGLSLPWGESGSAGYSGQFSKGQNSQSADYSDQINDRSNYRVTAGLSSDHRTIGNGYLNYRGDKAELTATAGFEGDRYSSAGFTVRGGFTATPEGAALHRSGVMGGTRMLVDAGGVAEVPVRGGGAETTTNYFGKAVVSDVSNYYRSSVNVDLNKLGENAEATRSVVQGTLTEGAIGFRRFGIVSGHKAMAVLSLTEGDVPPFGAVVQNKDHVQTGMVSEDGMVWLSGINPGETMQVLWSGETQCEIRFPQEIPAGNLLLPCWPVAAPAEKIPANLSPEKTEKTLRWLTTSDAENTRESKNEE</sequence>
<reference evidence="12 13" key="1">
    <citation type="submission" date="2019-09" db="EMBL/GenBank/DDBJ databases">
        <title>Draft genome sequence of various Type strains from the CCUG.</title>
        <authorList>
            <person name="Pineiro-Iglesias B."/>
            <person name="Tunovic T."/>
            <person name="Unosson C."/>
            <person name="Inganas E."/>
            <person name="Ohlen M."/>
            <person name="Cardew S."/>
            <person name="Jensie-Markopoulos S."/>
            <person name="Salva-Serra F."/>
            <person name="Jaen-Luchoro D."/>
            <person name="Karlsson R."/>
            <person name="Svensson-Stadler L."/>
            <person name="Chun J."/>
            <person name="Moore E."/>
        </authorList>
    </citation>
    <scope>NUCLEOTIDE SEQUENCE [LARGE SCALE GENOMIC DNA]</scope>
    <source>
        <strain evidence="12 13">CCUG 53682T</strain>
    </source>
</reference>
<comment type="subcellular location">
    <subcellularLocation>
        <location evidence="1">Cell outer membrane</location>
        <topology evidence="1">Multi-pass membrane protein</topology>
    </subcellularLocation>
</comment>
<dbReference type="SUPFAM" id="SSF141729">
    <property type="entry name" value="FimD N-terminal domain-like"/>
    <property type="match status" value="1"/>
</dbReference>
<dbReference type="InterPro" id="IPR000015">
    <property type="entry name" value="Fimb_usher"/>
</dbReference>
<dbReference type="GO" id="GO:0009297">
    <property type="term" value="P:pilus assembly"/>
    <property type="evidence" value="ECO:0007669"/>
    <property type="project" value="InterPro"/>
</dbReference>
<proteinExistence type="inferred from homology"/>
<dbReference type="Gene3D" id="2.60.40.2070">
    <property type="match status" value="1"/>
</dbReference>
<comment type="caution">
    <text evidence="12">The sequence shown here is derived from an EMBL/GenBank/DDBJ whole genome shotgun (WGS) entry which is preliminary data.</text>
</comment>
<dbReference type="PANTHER" id="PTHR30451:SF10">
    <property type="entry name" value="OUTER MEMBRANE USHER PROTEIN YFCU-RELATED"/>
    <property type="match status" value="1"/>
</dbReference>
<feature type="region of interest" description="Disordered" evidence="9">
    <location>
        <begin position="846"/>
        <end position="876"/>
    </location>
</feature>
<evidence type="ECO:0000259" key="11">
    <source>
        <dbReference type="Pfam" id="PF13954"/>
    </source>
</evidence>
<dbReference type="InterPro" id="IPR025949">
    <property type="entry name" value="PapC-like_C"/>
</dbReference>
<dbReference type="Pfam" id="PF13953">
    <property type="entry name" value="PapC_C"/>
    <property type="match status" value="1"/>
</dbReference>
<evidence type="ECO:0000256" key="7">
    <source>
        <dbReference type="ARBA" id="ARBA00023136"/>
    </source>
</evidence>
<feature type="domain" description="PapC-like C-terminal" evidence="10">
    <location>
        <begin position="766"/>
        <end position="822"/>
    </location>
</feature>
<evidence type="ECO:0000256" key="8">
    <source>
        <dbReference type="ARBA" id="ARBA00023237"/>
    </source>
</evidence>